<dbReference type="Pfam" id="PF16215">
    <property type="entry name" value="DUF4876"/>
    <property type="match status" value="1"/>
</dbReference>
<dbReference type="AlphaFoldDB" id="A0A0S3UII0"/>
<keyword evidence="1" id="KW-0732">Signal</keyword>
<feature type="signal peptide" evidence="1">
    <location>
        <begin position="1"/>
        <end position="23"/>
    </location>
</feature>
<protein>
    <recommendedName>
        <fullName evidence="4">DUF4876 domain-containing protein</fullName>
    </recommendedName>
</protein>
<dbReference type="RefSeq" id="WP_096405272.1">
    <property type="nucleotide sequence ID" value="NZ_AP014597.1"/>
</dbReference>
<dbReference type="EMBL" id="AP014597">
    <property type="protein sequence ID" value="BAU17315.1"/>
    <property type="molecule type" value="Genomic_DNA"/>
</dbReference>
<sequence length="407" mass="45138">MTKKILMSTMLLLVMCLGFVSCSDDKDQPTATSSVVINLEMPLTIQGGELTDAQIVLINKKSAQPYTTQQIKKTDNGYTATIENVPVGSYSVVAVGTANFTVDGKQTTTKVKATNENVEIVDNQSGNTVKLLFNVFTGKEGFVISEIFFRGSPRDGGAPYNRDQYFKITNNSDQTLYADSIIIMESAFRNDNPQKYLKDLRNEGFAAQAIYMIPGSGKDVPVKPGESLLIALNAKDHKSVNGASFDLSKADFEFYDESKVSVKDEDNPSVKNLDKWYCYTQSFFVLNMHGNNAYAIAKIRGTKDDFLKNNTYDAEYYATNGKLMTTKAYFVPNAWIIDAVNLSYKDNDHQWRVMSILLDKGYTYCSDNKNDKSGIGTAVVRKVANGKYADTNNSTEDFTPKATPTVK</sequence>
<gene>
    <name evidence="2" type="ORF">PIOMA14_I_0807</name>
</gene>
<name>A0A0S3UII0_PREIN</name>
<dbReference type="PROSITE" id="PS51257">
    <property type="entry name" value="PROKAR_LIPOPROTEIN"/>
    <property type="match status" value="1"/>
</dbReference>
<organism evidence="2 3">
    <name type="scientific">Prevotella intermedia</name>
    <dbReference type="NCBI Taxonomy" id="28131"/>
    <lineage>
        <taxon>Bacteria</taxon>
        <taxon>Pseudomonadati</taxon>
        <taxon>Bacteroidota</taxon>
        <taxon>Bacteroidia</taxon>
        <taxon>Bacteroidales</taxon>
        <taxon>Prevotellaceae</taxon>
        <taxon>Prevotella</taxon>
    </lineage>
</organism>
<proteinExistence type="predicted"/>
<evidence type="ECO:0008006" key="4">
    <source>
        <dbReference type="Google" id="ProtNLM"/>
    </source>
</evidence>
<evidence type="ECO:0000313" key="2">
    <source>
        <dbReference type="EMBL" id="BAU17315.1"/>
    </source>
</evidence>
<feature type="chain" id="PRO_5006619723" description="DUF4876 domain-containing protein" evidence="1">
    <location>
        <begin position="24"/>
        <end position="407"/>
    </location>
</feature>
<evidence type="ECO:0000313" key="3">
    <source>
        <dbReference type="Proteomes" id="UP000217431"/>
    </source>
</evidence>
<reference evidence="2 3" key="1">
    <citation type="journal article" date="2016" name="DNA Res.">
        <title>The complete genome sequencing of Prevotella intermedia strain OMA14 and a subsequent fine-scale, intra-species genomic comparison reveal an unusual amplification of conjugative and mobile transposons and identify a novel Prevotella-lineage-specific repeat.</title>
        <authorList>
            <person name="Naito M."/>
            <person name="Ogura Y."/>
            <person name="Itoh T."/>
            <person name="Shoji M."/>
            <person name="Okamoto M."/>
            <person name="Hayashi T."/>
            <person name="Nakayama K."/>
        </authorList>
    </citation>
    <scope>NUCLEOTIDE SEQUENCE [LARGE SCALE GENOMIC DNA]</scope>
    <source>
        <strain evidence="2 3">OMA14</strain>
    </source>
</reference>
<evidence type="ECO:0000256" key="1">
    <source>
        <dbReference type="SAM" id="SignalP"/>
    </source>
</evidence>
<dbReference type="Proteomes" id="UP000217431">
    <property type="component" value="Chromosome I"/>
</dbReference>
<dbReference type="InterPro" id="IPR032627">
    <property type="entry name" value="DUF4876"/>
</dbReference>
<accession>A0A0S3UII0</accession>
<dbReference type="STRING" id="28131.BWX40_04610"/>